<sequence length="275" mass="29484">MAGKSKFFVVATEGGTTDGRTISRGWIEQMARTYSPKTYGARVNMEHYRGILPDGPFKAYGDVLAVKTQENDGGKLQLLAQIDPTADLIELNKKRQKVYTSIEINPNFAESGEAYLVGIAVTDSPASLGTEMLQFASKAQVNPFEARKADKGNVITEALAFSLELEEPEAKPTDNGTSLLSKVRELLSGKAKGDEQRAGDQNAAIEALATAQRDHMDATKAAITKLTEAVEQLSKDRKADSSELTKLTEQLSKAPNGQPPRPPAAGGNGQGLTDC</sequence>
<dbReference type="RefSeq" id="WP_347610901.1">
    <property type="nucleotide sequence ID" value="NZ_JBDPZC010000006.1"/>
</dbReference>
<comment type="caution">
    <text evidence="2">The sequence shown here is derived from an EMBL/GenBank/DDBJ whole genome shotgun (WGS) entry which is preliminary data.</text>
</comment>
<dbReference type="Proteomes" id="UP001462640">
    <property type="component" value="Unassembled WGS sequence"/>
</dbReference>
<organism evidence="2 3">
    <name type="scientific">Roseateles flavus</name>
    <dbReference type="NCBI Taxonomy" id="3149041"/>
    <lineage>
        <taxon>Bacteria</taxon>
        <taxon>Pseudomonadati</taxon>
        <taxon>Pseudomonadota</taxon>
        <taxon>Betaproteobacteria</taxon>
        <taxon>Burkholderiales</taxon>
        <taxon>Sphaerotilaceae</taxon>
        <taxon>Roseateles</taxon>
    </lineage>
</organism>
<feature type="region of interest" description="Disordered" evidence="1">
    <location>
        <begin position="234"/>
        <end position="275"/>
    </location>
</feature>
<evidence type="ECO:0000313" key="3">
    <source>
        <dbReference type="Proteomes" id="UP001462640"/>
    </source>
</evidence>
<proteinExistence type="predicted"/>
<accession>A0ABV0GFZ6</accession>
<gene>
    <name evidence="2" type="ORF">ABDJ40_14630</name>
</gene>
<evidence type="ECO:0000256" key="1">
    <source>
        <dbReference type="SAM" id="MobiDB-lite"/>
    </source>
</evidence>
<feature type="compositionally biased region" description="Polar residues" evidence="1">
    <location>
        <begin position="244"/>
        <end position="255"/>
    </location>
</feature>
<feature type="compositionally biased region" description="Gly residues" evidence="1">
    <location>
        <begin position="266"/>
        <end position="275"/>
    </location>
</feature>
<keyword evidence="3" id="KW-1185">Reference proteome</keyword>
<feature type="compositionally biased region" description="Basic and acidic residues" evidence="1">
    <location>
        <begin position="234"/>
        <end position="243"/>
    </location>
</feature>
<dbReference type="Pfam" id="PF05929">
    <property type="entry name" value="Phage_GPO"/>
    <property type="match status" value="1"/>
</dbReference>
<protein>
    <submittedName>
        <fullName evidence="2">GPO family capsid scaffolding protein</fullName>
    </submittedName>
</protein>
<evidence type="ECO:0000313" key="2">
    <source>
        <dbReference type="EMBL" id="MEO3713998.1"/>
    </source>
</evidence>
<dbReference type="InterPro" id="IPR009228">
    <property type="entry name" value="Capsid_scaffold_GpO"/>
</dbReference>
<name>A0ABV0GFZ6_9BURK</name>
<dbReference type="EMBL" id="JBDPZC010000006">
    <property type="protein sequence ID" value="MEO3713998.1"/>
    <property type="molecule type" value="Genomic_DNA"/>
</dbReference>
<reference evidence="2 3" key="1">
    <citation type="submission" date="2024-05" db="EMBL/GenBank/DDBJ databases">
        <title>Roseateles sp. 2.12 16S ribosomal RNA gene Genome sequencing and assembly.</title>
        <authorList>
            <person name="Woo H."/>
        </authorList>
    </citation>
    <scope>NUCLEOTIDE SEQUENCE [LARGE SCALE GENOMIC DNA]</scope>
    <source>
        <strain evidence="2 3">2.12</strain>
    </source>
</reference>